<name>A0AB33Z3S1_9GAMM</name>
<dbReference type="EMBL" id="ASHL01000002">
    <property type="protein sequence ID" value="EPD13567.1"/>
    <property type="molecule type" value="Genomic_DNA"/>
</dbReference>
<evidence type="ECO:0000313" key="1">
    <source>
        <dbReference type="EMBL" id="EPD13567.1"/>
    </source>
</evidence>
<comment type="caution">
    <text evidence="1">The sequence shown here is derived from an EMBL/GenBank/DDBJ whole genome shotgun (WGS) entry which is preliminary data.</text>
</comment>
<gene>
    <name evidence="1" type="ORF">L196_03501</name>
</gene>
<reference evidence="1 2" key="1">
    <citation type="journal article" date="2013" name="Genome Announc.">
        <title>Genome Sequence of the Pyrene- and Fluoranthene-Degrading Bacterium Cycloclasticus sp. Strain PY97M.</title>
        <authorList>
            <person name="Cui Z."/>
            <person name="Xu G."/>
            <person name="Li Q."/>
            <person name="Gao W."/>
            <person name="Zheng L."/>
        </authorList>
    </citation>
    <scope>NUCLEOTIDE SEQUENCE [LARGE SCALE GENOMIC DNA]</scope>
    <source>
        <strain evidence="1 2">PY97M</strain>
    </source>
</reference>
<sequence length="91" mass="10513">MQSDPQKLIEKHPSLTHSELMKVMSHVQRPQGDWVLHTLMVEGCTVPFKFKRKGQYQSLKGARVNMTYYPTEETVAGIDLEIMKVVRIKRG</sequence>
<dbReference type="Proteomes" id="UP000015462">
    <property type="component" value="Unassembled WGS sequence"/>
</dbReference>
<keyword evidence="2" id="KW-1185">Reference proteome</keyword>
<dbReference type="RefSeq" id="WP_015006402.1">
    <property type="nucleotide sequence ID" value="NZ_JBLWZB010000008.1"/>
</dbReference>
<organism evidence="1 2">
    <name type="scientific">Cycloclasticus pugetii</name>
    <dbReference type="NCBI Taxonomy" id="34068"/>
    <lineage>
        <taxon>Bacteria</taxon>
        <taxon>Pseudomonadati</taxon>
        <taxon>Pseudomonadota</taxon>
        <taxon>Gammaproteobacteria</taxon>
        <taxon>Thiotrichales</taxon>
        <taxon>Piscirickettsiaceae</taxon>
        <taxon>Cycloclasticus</taxon>
    </lineage>
</organism>
<accession>A0AB33Z3S1</accession>
<evidence type="ECO:0000313" key="2">
    <source>
        <dbReference type="Proteomes" id="UP000015462"/>
    </source>
</evidence>
<protein>
    <submittedName>
        <fullName evidence="1">Uncharacterized protein</fullName>
    </submittedName>
</protein>
<dbReference type="AlphaFoldDB" id="A0AB33Z3S1"/>
<proteinExistence type="predicted"/>